<gene>
    <name evidence="1" type="ORF">mPipKuh1_010845</name>
</gene>
<sequence>MDAFHLSVPPAPAFPPATACAFPAPRSPLLHLLNPPPPRPAPLAGPGSIQVSSRTPMLTTTLPSTPPWSSSPSVCCAHTAHIPSPLLVRGHRVTGPVPLAVSMPQSGPCHVSRGRTITAHPQPPLQIIRGKSDTERAHPAILDLSPRCLSSPLIFFKQSLTQKQRKKRLAVGHVLEASKMQPPLLAEI</sequence>
<evidence type="ECO:0000313" key="2">
    <source>
        <dbReference type="Proteomes" id="UP000558488"/>
    </source>
</evidence>
<dbReference type="Proteomes" id="UP000558488">
    <property type="component" value="Unassembled WGS sequence"/>
</dbReference>
<evidence type="ECO:0000313" key="1">
    <source>
        <dbReference type="EMBL" id="KAF6271034.1"/>
    </source>
</evidence>
<name>A0A7J7R4K0_PIPKU</name>
<reference evidence="1 2" key="1">
    <citation type="journal article" date="2020" name="Nature">
        <title>Six reference-quality genomes reveal evolution of bat adaptations.</title>
        <authorList>
            <person name="Jebb D."/>
            <person name="Huang Z."/>
            <person name="Pippel M."/>
            <person name="Hughes G.M."/>
            <person name="Lavrichenko K."/>
            <person name="Devanna P."/>
            <person name="Winkler S."/>
            <person name="Jermiin L.S."/>
            <person name="Skirmuntt E.C."/>
            <person name="Katzourakis A."/>
            <person name="Burkitt-Gray L."/>
            <person name="Ray D.A."/>
            <person name="Sullivan K.A.M."/>
            <person name="Roscito J.G."/>
            <person name="Kirilenko B.M."/>
            <person name="Davalos L.M."/>
            <person name="Corthals A.P."/>
            <person name="Power M.L."/>
            <person name="Jones G."/>
            <person name="Ransome R.D."/>
            <person name="Dechmann D.K.N."/>
            <person name="Locatelli A.G."/>
            <person name="Puechmaille S.J."/>
            <person name="Fedrigo O."/>
            <person name="Jarvis E.D."/>
            <person name="Hiller M."/>
            <person name="Vernes S.C."/>
            <person name="Myers E.W."/>
            <person name="Teeling E.C."/>
        </authorList>
    </citation>
    <scope>NUCLEOTIDE SEQUENCE [LARGE SCALE GENOMIC DNA]</scope>
    <source>
        <strain evidence="1">MPipKuh1</strain>
        <tissue evidence="1">Flight muscle</tissue>
    </source>
</reference>
<accession>A0A7J7R4K0</accession>
<proteinExistence type="predicted"/>
<protein>
    <submittedName>
        <fullName evidence="1">Uncharacterized protein</fullName>
    </submittedName>
</protein>
<keyword evidence="2" id="KW-1185">Reference proteome</keyword>
<dbReference type="AlphaFoldDB" id="A0A7J7R4K0"/>
<comment type="caution">
    <text evidence="1">The sequence shown here is derived from an EMBL/GenBank/DDBJ whole genome shotgun (WGS) entry which is preliminary data.</text>
</comment>
<dbReference type="EMBL" id="JACAGB010000097">
    <property type="protein sequence ID" value="KAF6271034.1"/>
    <property type="molecule type" value="Genomic_DNA"/>
</dbReference>
<organism evidence="1 2">
    <name type="scientific">Pipistrellus kuhlii</name>
    <name type="common">Kuhl's pipistrelle</name>
    <dbReference type="NCBI Taxonomy" id="59472"/>
    <lineage>
        <taxon>Eukaryota</taxon>
        <taxon>Metazoa</taxon>
        <taxon>Chordata</taxon>
        <taxon>Craniata</taxon>
        <taxon>Vertebrata</taxon>
        <taxon>Euteleostomi</taxon>
        <taxon>Mammalia</taxon>
        <taxon>Eutheria</taxon>
        <taxon>Laurasiatheria</taxon>
        <taxon>Chiroptera</taxon>
        <taxon>Yangochiroptera</taxon>
        <taxon>Vespertilionidae</taxon>
        <taxon>Pipistrellus</taxon>
    </lineage>
</organism>